<accession>A0A316HJ08</accession>
<sequence>MKKPVKVGIGGLLAVLAVLALVVLGRTWATPGQAVVAAAGGYVPLRLDEAAAVRRFAGAVRLPTVSTGDAPPSSRDLDAFHAYLARQFPRVHGELRVEQAGHGALLFTWKGRDPSMAPIILMAHQDTVPVDPDTRGRWSRDPWSGAVADGVVWGRGALDDKASLVSILEAAEQLLQQGFQPRRTLYFAFGSDEERGGQDGAAAIVNLLRQRGVHAQMVLDEGGAYTNGLMPGVAGDLAMVGIAEKGYVSVRLTVQAAGGHSSQPPPQSAIGILGQAMVRLEANQMPPRLVPTTTAMLDALAPLLPFPARMAVRNRWLLGSVLTGRLSRTPAGNAMVRTTTAETTFNAGVKDNVLPTVATATVNFRILPGDSVAGVLHHVREAVADPRVTIEPGSERNEPSPASPIDGEGLKLVRQTIRQVAPGVPVVPYLVTAATDASHYVPVSTEQLRFVPYHLTPATIGRFHGIDEGIPVGDYLDCVRFAAQFMRNAAG</sequence>
<evidence type="ECO:0000256" key="1">
    <source>
        <dbReference type="ARBA" id="ARBA00006247"/>
    </source>
</evidence>
<dbReference type="PANTHER" id="PTHR45962:SF1">
    <property type="entry name" value="N-FATTY-ACYL-AMINO ACID SYNTHASE_HYDROLASE PM20D1"/>
    <property type="match status" value="1"/>
</dbReference>
<dbReference type="PANTHER" id="PTHR45962">
    <property type="entry name" value="N-FATTY-ACYL-AMINO ACID SYNTHASE/HYDROLASE PM20D1"/>
    <property type="match status" value="1"/>
</dbReference>
<dbReference type="InterPro" id="IPR036264">
    <property type="entry name" value="Bact_exopeptidase_dim_dom"/>
</dbReference>
<keyword evidence="4" id="KW-0378">Hydrolase</keyword>
<comment type="similarity">
    <text evidence="1">Belongs to the peptidase M20A family.</text>
</comment>
<dbReference type="GO" id="GO:0046872">
    <property type="term" value="F:metal ion binding"/>
    <property type="evidence" value="ECO:0007669"/>
    <property type="project" value="UniProtKB-KW"/>
</dbReference>
<comment type="caution">
    <text evidence="7">The sequence shown here is derived from an EMBL/GenBank/DDBJ whole genome shotgun (WGS) entry which is preliminary data.</text>
</comment>
<keyword evidence="7" id="KW-0121">Carboxypeptidase</keyword>
<dbReference type="GO" id="GO:0004180">
    <property type="term" value="F:carboxypeptidase activity"/>
    <property type="evidence" value="ECO:0007669"/>
    <property type="project" value="UniProtKB-KW"/>
</dbReference>
<dbReference type="Gene3D" id="1.10.150.900">
    <property type="match status" value="1"/>
</dbReference>
<keyword evidence="8" id="KW-1185">Reference proteome</keyword>
<keyword evidence="3" id="KW-0479">Metal-binding</keyword>
<evidence type="ECO:0000256" key="4">
    <source>
        <dbReference type="ARBA" id="ARBA00022801"/>
    </source>
</evidence>
<dbReference type="GO" id="GO:0006508">
    <property type="term" value="P:proteolysis"/>
    <property type="evidence" value="ECO:0007669"/>
    <property type="project" value="UniProtKB-KW"/>
</dbReference>
<dbReference type="Pfam" id="PF07687">
    <property type="entry name" value="M20_dimer"/>
    <property type="match status" value="1"/>
</dbReference>
<dbReference type="AlphaFoldDB" id="A0A316HJ08"/>
<dbReference type="FunFam" id="3.40.630.10:FF:000027">
    <property type="entry name" value="N-fatty-acyl-amino acid synthase/hydrolase PM20D1"/>
    <property type="match status" value="1"/>
</dbReference>
<name>A0A316HJ08_9GAMM</name>
<feature type="domain" description="Peptidase M20 dimerisation" evidence="6">
    <location>
        <begin position="242"/>
        <end position="385"/>
    </location>
</feature>
<gene>
    <name evidence="7" type="ORF">C7456_1247</name>
</gene>
<protein>
    <submittedName>
        <fullName evidence="7">Carboxypeptidase PM20D1</fullName>
    </submittedName>
</protein>
<dbReference type="SUPFAM" id="SSF55031">
    <property type="entry name" value="Bacterial exopeptidase dimerisation domain"/>
    <property type="match status" value="1"/>
</dbReference>
<organism evidence="7 8">
    <name type="scientific">Fulvimonas soli</name>
    <dbReference type="NCBI Taxonomy" id="155197"/>
    <lineage>
        <taxon>Bacteria</taxon>
        <taxon>Pseudomonadati</taxon>
        <taxon>Pseudomonadota</taxon>
        <taxon>Gammaproteobacteria</taxon>
        <taxon>Lysobacterales</taxon>
        <taxon>Rhodanobacteraceae</taxon>
        <taxon>Fulvimonas</taxon>
    </lineage>
</organism>
<dbReference type="InterPro" id="IPR011650">
    <property type="entry name" value="Peptidase_M20_dimer"/>
</dbReference>
<dbReference type="Gene3D" id="3.40.630.10">
    <property type="entry name" value="Zn peptidases"/>
    <property type="match status" value="1"/>
</dbReference>
<dbReference type="EMBL" id="QGHC01000024">
    <property type="protein sequence ID" value="PWK81211.1"/>
    <property type="molecule type" value="Genomic_DNA"/>
</dbReference>
<keyword evidence="5" id="KW-0862">Zinc</keyword>
<dbReference type="Gene3D" id="3.30.70.360">
    <property type="match status" value="1"/>
</dbReference>
<keyword evidence="2" id="KW-0645">Protease</keyword>
<evidence type="ECO:0000256" key="3">
    <source>
        <dbReference type="ARBA" id="ARBA00022723"/>
    </source>
</evidence>
<dbReference type="OrthoDB" id="3665926at2"/>
<evidence type="ECO:0000313" key="8">
    <source>
        <dbReference type="Proteomes" id="UP000245812"/>
    </source>
</evidence>
<dbReference type="InterPro" id="IPR047177">
    <property type="entry name" value="Pept_M20A"/>
</dbReference>
<dbReference type="CDD" id="cd05674">
    <property type="entry name" value="M20_yscS"/>
    <property type="match status" value="1"/>
</dbReference>
<dbReference type="RefSeq" id="WP_109724890.1">
    <property type="nucleotide sequence ID" value="NZ_MSZV01000101.1"/>
</dbReference>
<dbReference type="SUPFAM" id="SSF53187">
    <property type="entry name" value="Zn-dependent exopeptidases"/>
    <property type="match status" value="1"/>
</dbReference>
<evidence type="ECO:0000256" key="2">
    <source>
        <dbReference type="ARBA" id="ARBA00022670"/>
    </source>
</evidence>
<proteinExistence type="inferred from homology"/>
<dbReference type="InterPro" id="IPR002933">
    <property type="entry name" value="Peptidase_M20"/>
</dbReference>
<dbReference type="Pfam" id="PF01546">
    <property type="entry name" value="Peptidase_M20"/>
    <property type="match status" value="1"/>
</dbReference>
<evidence type="ECO:0000256" key="5">
    <source>
        <dbReference type="ARBA" id="ARBA00022833"/>
    </source>
</evidence>
<evidence type="ECO:0000259" key="6">
    <source>
        <dbReference type="Pfam" id="PF07687"/>
    </source>
</evidence>
<evidence type="ECO:0000313" key="7">
    <source>
        <dbReference type="EMBL" id="PWK81211.1"/>
    </source>
</evidence>
<dbReference type="Proteomes" id="UP000245812">
    <property type="component" value="Unassembled WGS sequence"/>
</dbReference>
<reference evidence="7 8" key="1">
    <citation type="submission" date="2018-05" db="EMBL/GenBank/DDBJ databases">
        <title>Genomic Encyclopedia of Type Strains, Phase IV (KMG-IV): sequencing the most valuable type-strain genomes for metagenomic binning, comparative biology and taxonomic classification.</title>
        <authorList>
            <person name="Goeker M."/>
        </authorList>
    </citation>
    <scope>NUCLEOTIDE SEQUENCE [LARGE SCALE GENOMIC DNA]</scope>
    <source>
        <strain evidence="7 8">DSM 14263</strain>
    </source>
</reference>